<feature type="domain" description="ELP1 first N-terminal beta-propeller" evidence="8">
    <location>
        <begin position="169"/>
        <end position="322"/>
    </location>
</feature>
<evidence type="ECO:0000256" key="3">
    <source>
        <dbReference type="ARBA" id="ARBA00022490"/>
    </source>
</evidence>
<proteinExistence type="inferred from homology"/>
<gene>
    <name evidence="16" type="primary">LOC109724293</name>
    <name evidence="13" type="ORF">ACMD2_08520</name>
</gene>
<keyword evidence="15" id="KW-1185">Reference proteome</keyword>
<name>A0A199UV15_ANACO</name>
<dbReference type="GO" id="GO:0033588">
    <property type="term" value="C:elongator holoenzyme complex"/>
    <property type="evidence" value="ECO:0007669"/>
    <property type="project" value="InterPro"/>
</dbReference>
<dbReference type="EMBL" id="LSRQ01004899">
    <property type="protein sequence ID" value="OAY68486.1"/>
    <property type="molecule type" value="Genomic_DNA"/>
</dbReference>
<reference evidence="13 14" key="1">
    <citation type="journal article" date="2016" name="DNA Res.">
        <title>The draft genome of MD-2 pineapple using hybrid error correction of long reads.</title>
        <authorList>
            <person name="Redwan R.M."/>
            <person name="Saidin A."/>
            <person name="Kumar S.V."/>
        </authorList>
    </citation>
    <scope>NUCLEOTIDE SEQUENCE [LARGE SCALE GENOMIC DNA]</scope>
    <source>
        <strain evidence="14">cv. MD2</strain>
        <tissue evidence="13">Leaf</tissue>
    </source>
</reference>
<keyword evidence="4" id="KW-0819">tRNA processing</keyword>
<evidence type="ECO:0000256" key="7">
    <source>
        <dbReference type="SAM" id="MobiDB-lite"/>
    </source>
</evidence>
<dbReference type="InterPro" id="IPR056165">
    <property type="entry name" value="Beta-prop_ELP1_2nd"/>
</dbReference>
<dbReference type="PANTHER" id="PTHR12747:SF0">
    <property type="entry name" value="ELONGATOR COMPLEX PROTEIN 1"/>
    <property type="match status" value="1"/>
</dbReference>
<dbReference type="Pfam" id="PF23925">
    <property type="entry name" value="A-sol_ELP1"/>
    <property type="match status" value="1"/>
</dbReference>
<comment type="subcellular location">
    <subcellularLocation>
        <location evidence="6">Cytoplasm</location>
    </subcellularLocation>
    <subcellularLocation>
        <location evidence="6">Nucleus</location>
    </subcellularLocation>
</comment>
<feature type="compositionally biased region" description="Basic residues" evidence="7">
    <location>
        <begin position="1182"/>
        <end position="1191"/>
    </location>
</feature>
<dbReference type="SUPFAM" id="SSF69322">
    <property type="entry name" value="Tricorn protease domain 2"/>
    <property type="match status" value="1"/>
</dbReference>
<evidence type="ECO:0000313" key="15">
    <source>
        <dbReference type="Proteomes" id="UP000515123"/>
    </source>
</evidence>
<evidence type="ECO:0000313" key="14">
    <source>
        <dbReference type="Proteomes" id="UP000092600"/>
    </source>
</evidence>
<evidence type="ECO:0000259" key="10">
    <source>
        <dbReference type="Pfam" id="PF23878"/>
    </source>
</evidence>
<dbReference type="GO" id="GO:0000049">
    <property type="term" value="F:tRNA binding"/>
    <property type="evidence" value="ECO:0007669"/>
    <property type="project" value="TreeGrafter"/>
</dbReference>
<dbReference type="Gene3D" id="2.130.10.10">
    <property type="entry name" value="YVTN repeat-like/Quinoprotein amine dehydrogenase"/>
    <property type="match status" value="2"/>
</dbReference>
<dbReference type="Proteomes" id="UP000515123">
    <property type="component" value="Linkage group 18"/>
</dbReference>
<evidence type="ECO:0000313" key="16">
    <source>
        <dbReference type="RefSeq" id="XP_020108653.1"/>
    </source>
</evidence>
<dbReference type="PANTHER" id="PTHR12747">
    <property type="entry name" value="ELONGATOR COMPLEX PROTEIN 1"/>
    <property type="match status" value="1"/>
</dbReference>
<evidence type="ECO:0000256" key="1">
    <source>
        <dbReference type="ARBA" id="ARBA00005043"/>
    </source>
</evidence>
<dbReference type="STRING" id="4615.A0A199UV15"/>
<feature type="compositionally biased region" description="Low complexity" evidence="7">
    <location>
        <begin position="1165"/>
        <end position="1178"/>
    </location>
</feature>
<evidence type="ECO:0000256" key="6">
    <source>
        <dbReference type="PIRNR" id="PIRNR017233"/>
    </source>
</evidence>
<comment type="function">
    <text evidence="6">Component of the elongator complex which is required for multiple tRNA modifications, including mcm5U (5-methoxycarbonylmethyl uridine), mcm5s2U (5-methoxycarbonylmethyl-2-thiouridine), and ncm5U (5-carbamoylmethyl uridine). The elongator complex catalyzes formation of carboxymethyluridine in the wobble base at position 34 in tRNAs.</text>
</comment>
<evidence type="ECO:0000259" key="12">
    <source>
        <dbReference type="Pfam" id="PF23936"/>
    </source>
</evidence>
<dbReference type="InterPro" id="IPR056167">
    <property type="entry name" value="A-sol_ELP1"/>
</dbReference>
<keyword evidence="3 6" id="KW-0963">Cytoplasm</keyword>
<evidence type="ECO:0000256" key="4">
    <source>
        <dbReference type="ARBA" id="ARBA00022694"/>
    </source>
</evidence>
<feature type="domain" description="ELP1 first N-terminal beta-propeller" evidence="8">
    <location>
        <begin position="1"/>
        <end position="159"/>
    </location>
</feature>
<dbReference type="GO" id="GO:0005829">
    <property type="term" value="C:cytosol"/>
    <property type="evidence" value="ECO:0007669"/>
    <property type="project" value="TreeGrafter"/>
</dbReference>
<dbReference type="Pfam" id="PF23878">
    <property type="entry name" value="TPR_ELP1"/>
    <property type="match status" value="1"/>
</dbReference>
<feature type="domain" description="ELP1 three-helical bundle" evidence="12">
    <location>
        <begin position="1087"/>
        <end position="1242"/>
    </location>
</feature>
<accession>A0A199UV15</accession>
<evidence type="ECO:0000256" key="2">
    <source>
        <dbReference type="ARBA" id="ARBA00006086"/>
    </source>
</evidence>
<comment type="pathway">
    <text evidence="1">tRNA modification; 5-methoxycarbonylmethyl-2-thiouridine-tRNA biosynthesis.</text>
</comment>
<protein>
    <recommendedName>
        <fullName evidence="5 6">Elongator complex protein 1</fullName>
    </recommendedName>
</protein>
<feature type="domain" description="ELP1 alpha-solenoid" evidence="11">
    <location>
        <begin position="695"/>
        <end position="905"/>
    </location>
</feature>
<dbReference type="InterPro" id="IPR006849">
    <property type="entry name" value="Elp1"/>
</dbReference>
<feature type="region of interest" description="Disordered" evidence="7">
    <location>
        <begin position="1165"/>
        <end position="1196"/>
    </location>
</feature>
<dbReference type="Gramene" id="Aco001472.1.mrna1">
    <property type="protein sequence ID" value="Aco001472.1.mrna1"/>
    <property type="gene ID" value="Aco001472.1.path1"/>
</dbReference>
<evidence type="ECO:0000256" key="5">
    <source>
        <dbReference type="ARBA" id="ARBA00029535"/>
    </source>
</evidence>
<evidence type="ECO:0000259" key="8">
    <source>
        <dbReference type="Pfam" id="PF04762"/>
    </source>
</evidence>
<dbReference type="GO" id="GO:0005634">
    <property type="term" value="C:nucleus"/>
    <property type="evidence" value="ECO:0007669"/>
    <property type="project" value="UniProtKB-SubCell"/>
</dbReference>
<evidence type="ECO:0000313" key="13">
    <source>
        <dbReference type="EMBL" id="OAY68486.1"/>
    </source>
</evidence>
<evidence type="ECO:0000259" key="9">
    <source>
        <dbReference type="Pfam" id="PF23797"/>
    </source>
</evidence>
<comment type="similarity">
    <text evidence="2 6">Belongs to the ELP1/IKA1 family.</text>
</comment>
<dbReference type="UniPathway" id="UPA00988"/>
<evidence type="ECO:0000259" key="11">
    <source>
        <dbReference type="Pfam" id="PF23925"/>
    </source>
</evidence>
<dbReference type="InterPro" id="IPR015943">
    <property type="entry name" value="WD40/YVTN_repeat-like_dom_sf"/>
</dbReference>
<dbReference type="Proteomes" id="UP000092600">
    <property type="component" value="Unassembled WGS sequence"/>
</dbReference>
<dbReference type="GO" id="GO:0002926">
    <property type="term" value="P:tRNA wobble base 5-methoxycarbonylmethyl-2-thiouridinylation"/>
    <property type="evidence" value="ECO:0007669"/>
    <property type="project" value="TreeGrafter"/>
</dbReference>
<dbReference type="InterPro" id="IPR056169">
    <property type="entry name" value="HB_ELP1"/>
</dbReference>
<keyword evidence="6" id="KW-0539">Nucleus</keyword>
<feature type="domain" description="ELP1 N-terminal second beta-propeller" evidence="9">
    <location>
        <begin position="355"/>
        <end position="670"/>
    </location>
</feature>
<dbReference type="Pfam" id="PF04762">
    <property type="entry name" value="Beta-prop_ELP1_1st"/>
    <property type="match status" value="2"/>
</dbReference>
<sequence length="1302" mass="145150">MKNLKLVSELSLHLDLHLEGETLLLSAFDIERNRVFFASSANFIYTVQLHSSQKGATWNKTLSAFEVDDVTLDPEDCIVAMEYLMEKEALLLGSSNGCLILHNADDKATEVVGRVEGGVTSITCSPDGALISLTTGLGQLLVMTQDWEVLYETALIPHSDSVIAGSQISSTISWRGDGKYFATLSGHHDSSSLQKLMIWERESGALHSSSESKAFMEAALDWMPSSAKIATAYNRKAENRCPLIVFYERNGLERSSFPIDEPVEATIETLRWNCNSELLAASITSSQYNSIKIWSCNNNHWYLKHEIRYSKNDGTKFIWDPTKPQHLICWTLSGKIIAYKFAWTSAVTDASTALVIDNSNLLVTPLDLSLIPPPMSLFKLKFHSAVRDISFVSGSSKNHLAAYISDGSLCVAELPNKDTWDQFESNEFNIDVCHSDVKLENFLHLTWLDSHILIGVAVNHQEQKQTSSLFLLEIELVCSEDSLPGSVSSSGWQAKISRKVSLEGPVVSIVPNPAKRRSAFVQITGGKVFEYSSNTSILKASPGSQFCELDFENGFGFPSSCPWMRAVVSHSDAKPLLFGLDESGRLYTGKRVLSNSCGSFSFYSNTCKDTLQVVTHLLLTTKEDFLFIINVDDISHGNLIVNVDSFNNNHKRGEESKDYVPIWEKGAKLIGVLHGDEAGVILQTIRGNLECNYPRKLVLVSIINALNQKRFGDAMALVRRHRIDFNFIVDYCGCISFVKLAAEFVNQVNNLSQITDFVCSIKKENVINTLYKSYISIPTLNETSMESKVSSVLLAIRKALEEKVEESPARELCILTTLARSEPPALVEALNRIKAIRELELSGVDIAKRKPYPTAEESLKHLLWLTDPEAVYNAALGLYDLNLAAIVALNSQKDPKEFLPYLKGLESLPPAVMRYTIDLKLRNYESALKNIVSAGDDYYEDCMNLLTSNPQLFPLGLQLFTDNVKRRQIMEKWGHHLFAEKCFEDAATTFLCCSLYQNSLRAYRACGNWKGVFTVAGLLKLEKGQILQLANELCEEFQALGKTAEAAKISIEYCHDIVRAVNYYIMAREWEEALRIAYMHEREDLITAVKDAAVDCATTLISEYQEGLEKVGKYLARYLAVRQRRLLLAAKIQSEDGMSNDAEYDTVSEISSSFSEMSAYTARTAKGSGASVSTSTASKSREIRRQRKGGKIRAGSPGEEMALVEHLKGMSLTSSAQRELKSLMSALILLGKEETARQLQNAGDNFELVQRAAVKLSEDTVTSDKINENSQTLEHYVKLLRAQPRPENLSWQIRLLLPPSQV</sequence>
<dbReference type="RefSeq" id="XP_020108653.1">
    <property type="nucleotide sequence ID" value="XM_020253064.1"/>
</dbReference>
<dbReference type="InterPro" id="IPR056164">
    <property type="entry name" value="Beta-prop_ELP1_1st"/>
</dbReference>
<dbReference type="Pfam" id="PF23797">
    <property type="entry name" value="Beta-prop_ELP1_2nd"/>
    <property type="match status" value="1"/>
</dbReference>
<dbReference type="GeneID" id="109724293"/>
<dbReference type="OrthoDB" id="40048at2759"/>
<dbReference type="PIRSF" id="PIRSF017233">
    <property type="entry name" value="IKAP"/>
    <property type="match status" value="1"/>
</dbReference>
<dbReference type="Pfam" id="PF23936">
    <property type="entry name" value="HB_ELP1"/>
    <property type="match status" value="1"/>
</dbReference>
<feature type="domain" description="ELP1 TPR" evidence="10">
    <location>
        <begin position="914"/>
        <end position="1075"/>
    </location>
</feature>
<organism evidence="13 14">
    <name type="scientific">Ananas comosus</name>
    <name type="common">Pineapple</name>
    <name type="synonym">Ananas ananas</name>
    <dbReference type="NCBI Taxonomy" id="4615"/>
    <lineage>
        <taxon>Eukaryota</taxon>
        <taxon>Viridiplantae</taxon>
        <taxon>Streptophyta</taxon>
        <taxon>Embryophyta</taxon>
        <taxon>Tracheophyta</taxon>
        <taxon>Spermatophyta</taxon>
        <taxon>Magnoliopsida</taxon>
        <taxon>Liliopsida</taxon>
        <taxon>Poales</taxon>
        <taxon>Bromeliaceae</taxon>
        <taxon>Bromelioideae</taxon>
        <taxon>Ananas</taxon>
    </lineage>
</organism>
<reference evidence="16" key="2">
    <citation type="submission" date="2025-04" db="UniProtKB">
        <authorList>
            <consortium name="RefSeq"/>
        </authorList>
    </citation>
    <scope>IDENTIFICATION</scope>
    <source>
        <tissue evidence="16">Leaf</tissue>
    </source>
</reference>
<dbReference type="InterPro" id="IPR056166">
    <property type="entry name" value="TPR_ELP1"/>
</dbReference>